<organism evidence="1 2">
    <name type="scientific">Kitasatospora terrestris</name>
    <dbReference type="NCBI Taxonomy" id="258051"/>
    <lineage>
        <taxon>Bacteria</taxon>
        <taxon>Bacillati</taxon>
        <taxon>Actinomycetota</taxon>
        <taxon>Actinomycetes</taxon>
        <taxon>Kitasatosporales</taxon>
        <taxon>Streptomycetaceae</taxon>
        <taxon>Kitasatospora</taxon>
    </lineage>
</organism>
<accession>A0ABP9E0R6</accession>
<keyword evidence="2" id="KW-1185">Reference proteome</keyword>
<protein>
    <recommendedName>
        <fullName evidence="3">Ribbon-helix-helix protein CopG domain-containing protein</fullName>
    </recommendedName>
</protein>
<dbReference type="RefSeq" id="WP_345699153.1">
    <property type="nucleotide sequence ID" value="NZ_BAABIS010000001.1"/>
</dbReference>
<sequence length="155" mass="17131">MSPSKTLYVRDDDAELWARAEAHAKETRRSVSQVVADALQEYLPIEVSADDLETIEVQAGDDYSGPIPHSFRGKWLVAPNERDHGYEAYDLGTYWGVAITAKGKFVTYTAHCNDRWVPSLTTHDSLKEAVANLPDSIASRAAAELGQKRVVALDI</sequence>
<reference evidence="2" key="1">
    <citation type="journal article" date="2019" name="Int. J. Syst. Evol. Microbiol.">
        <title>The Global Catalogue of Microorganisms (GCM) 10K type strain sequencing project: providing services to taxonomists for standard genome sequencing and annotation.</title>
        <authorList>
            <consortium name="The Broad Institute Genomics Platform"/>
            <consortium name="The Broad Institute Genome Sequencing Center for Infectious Disease"/>
            <person name="Wu L."/>
            <person name="Ma J."/>
        </authorList>
    </citation>
    <scope>NUCLEOTIDE SEQUENCE [LARGE SCALE GENOMIC DNA]</scope>
    <source>
        <strain evidence="2">JCM 13006</strain>
    </source>
</reference>
<dbReference type="EMBL" id="BAABIS010000001">
    <property type="protein sequence ID" value="GAA4866014.1"/>
    <property type="molecule type" value="Genomic_DNA"/>
</dbReference>
<evidence type="ECO:0000313" key="2">
    <source>
        <dbReference type="Proteomes" id="UP001501752"/>
    </source>
</evidence>
<comment type="caution">
    <text evidence="1">The sequence shown here is derived from an EMBL/GenBank/DDBJ whole genome shotgun (WGS) entry which is preliminary data.</text>
</comment>
<evidence type="ECO:0000313" key="1">
    <source>
        <dbReference type="EMBL" id="GAA4866014.1"/>
    </source>
</evidence>
<evidence type="ECO:0008006" key="3">
    <source>
        <dbReference type="Google" id="ProtNLM"/>
    </source>
</evidence>
<proteinExistence type="predicted"/>
<dbReference type="Proteomes" id="UP001501752">
    <property type="component" value="Unassembled WGS sequence"/>
</dbReference>
<gene>
    <name evidence="1" type="ORF">GCM10023235_50500</name>
</gene>
<name>A0ABP9E0R6_9ACTN</name>